<evidence type="ECO:0000313" key="3">
    <source>
        <dbReference type="Proteomes" id="UP001150538"/>
    </source>
</evidence>
<gene>
    <name evidence="2" type="ORF">H4219_006081</name>
</gene>
<feature type="region of interest" description="Disordered" evidence="1">
    <location>
        <begin position="63"/>
        <end position="96"/>
    </location>
</feature>
<sequence length="96" mass="10469">MPIRFGARSEHTWDVNAAKQEREMMQCNASACKCVKELMPQVKPQHPQSKLHERNTAADGVITSQSADHSVGAKMGPVSSLSRSTPSMSDITACKQ</sequence>
<name>A0A9W8DNN5_9FUNG</name>
<organism evidence="2 3">
    <name type="scientific">Mycoemilia scoparia</name>
    <dbReference type="NCBI Taxonomy" id="417184"/>
    <lineage>
        <taxon>Eukaryota</taxon>
        <taxon>Fungi</taxon>
        <taxon>Fungi incertae sedis</taxon>
        <taxon>Zoopagomycota</taxon>
        <taxon>Kickxellomycotina</taxon>
        <taxon>Kickxellomycetes</taxon>
        <taxon>Kickxellales</taxon>
        <taxon>Kickxellaceae</taxon>
        <taxon>Mycoemilia</taxon>
    </lineage>
</organism>
<proteinExistence type="predicted"/>
<evidence type="ECO:0000313" key="2">
    <source>
        <dbReference type="EMBL" id="KAJ1910967.1"/>
    </source>
</evidence>
<feature type="compositionally biased region" description="Polar residues" evidence="1">
    <location>
        <begin position="79"/>
        <end position="96"/>
    </location>
</feature>
<dbReference type="AlphaFoldDB" id="A0A9W8DNN5"/>
<reference evidence="2" key="1">
    <citation type="submission" date="2022-07" db="EMBL/GenBank/DDBJ databases">
        <title>Phylogenomic reconstructions and comparative analyses of Kickxellomycotina fungi.</title>
        <authorList>
            <person name="Reynolds N.K."/>
            <person name="Stajich J.E."/>
            <person name="Barry K."/>
            <person name="Grigoriev I.V."/>
            <person name="Crous P."/>
            <person name="Smith M.E."/>
        </authorList>
    </citation>
    <scope>NUCLEOTIDE SEQUENCE</scope>
    <source>
        <strain evidence="2">NBRC 100468</strain>
    </source>
</reference>
<evidence type="ECO:0000256" key="1">
    <source>
        <dbReference type="SAM" id="MobiDB-lite"/>
    </source>
</evidence>
<dbReference type="EMBL" id="JANBPU010000504">
    <property type="protein sequence ID" value="KAJ1910967.1"/>
    <property type="molecule type" value="Genomic_DNA"/>
</dbReference>
<protein>
    <submittedName>
        <fullName evidence="2">Uncharacterized protein</fullName>
    </submittedName>
</protein>
<dbReference type="Proteomes" id="UP001150538">
    <property type="component" value="Unassembled WGS sequence"/>
</dbReference>
<keyword evidence="3" id="KW-1185">Reference proteome</keyword>
<comment type="caution">
    <text evidence="2">The sequence shown here is derived from an EMBL/GenBank/DDBJ whole genome shotgun (WGS) entry which is preliminary data.</text>
</comment>
<accession>A0A9W8DNN5</accession>